<sequence length="154" mass="16561">MMTTETRNINTNSIFSSDAFVSHEHAAYSNLAKRSGRSPGEAENGDQLRTGVRISGRQGVRISGRTGVRISGRTGVRISGRGGVRISSRNGVRISGRARGVRISRDLASLLSDAPVEGRGTERQPSATAKTALRRVPRQCARTPRATSENHHSV</sequence>
<evidence type="ECO:0000313" key="2">
    <source>
        <dbReference type="EMBL" id="ASU77894.1"/>
    </source>
</evidence>
<gene>
    <name evidence="2" type="ORF">CDG81_05720</name>
</gene>
<organism evidence="2 3">
    <name type="scientific">Actinopolyspora erythraea</name>
    <dbReference type="NCBI Taxonomy" id="414996"/>
    <lineage>
        <taxon>Bacteria</taxon>
        <taxon>Bacillati</taxon>
        <taxon>Actinomycetota</taxon>
        <taxon>Actinomycetes</taxon>
        <taxon>Actinopolysporales</taxon>
        <taxon>Actinopolysporaceae</taxon>
        <taxon>Actinopolyspora</taxon>
    </lineage>
</organism>
<name>A0A223RPU4_9ACTN</name>
<reference evidence="2 3" key="1">
    <citation type="submission" date="2017-08" db="EMBL/GenBank/DDBJ databases">
        <title>The complete genome sequence of moderately halophilic actinomycete Actinopolyspora erythraea YIM 90600, the producer of novel erythromycin, novel actinopolysporins A-C and tubercidin.</title>
        <authorList>
            <person name="Yin M."/>
            <person name="Tang S."/>
        </authorList>
    </citation>
    <scope>NUCLEOTIDE SEQUENCE [LARGE SCALE GENOMIC DNA]</scope>
    <source>
        <strain evidence="2 3">YIM 90600</strain>
    </source>
</reference>
<dbReference type="KEGG" id="aey:CDG81_05720"/>
<evidence type="ECO:0000256" key="1">
    <source>
        <dbReference type="SAM" id="MobiDB-lite"/>
    </source>
</evidence>
<dbReference type="Proteomes" id="UP000215043">
    <property type="component" value="Chromosome"/>
</dbReference>
<proteinExistence type="predicted"/>
<dbReference type="EMBL" id="CP022752">
    <property type="protein sequence ID" value="ASU77894.1"/>
    <property type="molecule type" value="Genomic_DNA"/>
</dbReference>
<feature type="region of interest" description="Disordered" evidence="1">
    <location>
        <begin position="115"/>
        <end position="154"/>
    </location>
</feature>
<evidence type="ECO:0000313" key="3">
    <source>
        <dbReference type="Proteomes" id="UP000215043"/>
    </source>
</evidence>
<dbReference type="AlphaFoldDB" id="A0A223RPU4"/>
<protein>
    <submittedName>
        <fullName evidence="2">Uncharacterized protein</fullName>
    </submittedName>
</protein>
<accession>A0A223RPU4</accession>